<reference evidence="1 2" key="1">
    <citation type="submission" date="2017-09" db="EMBL/GenBank/DDBJ databases">
        <title>Depth-based differentiation of microbial function through sediment-hosted aquifers and enrichment of novel symbionts in the deep terrestrial subsurface.</title>
        <authorList>
            <person name="Probst A.J."/>
            <person name="Ladd B."/>
            <person name="Jarett J.K."/>
            <person name="Geller-Mcgrath D.E."/>
            <person name="Sieber C.M."/>
            <person name="Emerson J.B."/>
            <person name="Anantharaman K."/>
            <person name="Thomas B.C."/>
            <person name="Malmstrom R."/>
            <person name="Stieglmeier M."/>
            <person name="Klingl A."/>
            <person name="Woyke T."/>
            <person name="Ryan C.M."/>
            <person name="Banfield J.F."/>
        </authorList>
    </citation>
    <scope>NUCLEOTIDE SEQUENCE [LARGE SCALE GENOMIC DNA]</scope>
    <source>
        <strain evidence="1">CG11_big_fil_rev_8_21_14_0_20_37_11</strain>
    </source>
</reference>
<proteinExistence type="predicted"/>
<evidence type="ECO:0008006" key="3">
    <source>
        <dbReference type="Google" id="ProtNLM"/>
    </source>
</evidence>
<evidence type="ECO:0000313" key="2">
    <source>
        <dbReference type="Proteomes" id="UP000230707"/>
    </source>
</evidence>
<gene>
    <name evidence="1" type="ORF">COV53_02255</name>
</gene>
<dbReference type="SUPFAM" id="SSF51735">
    <property type="entry name" value="NAD(P)-binding Rossmann-fold domains"/>
    <property type="match status" value="1"/>
</dbReference>
<name>A0A2H0NI80_9BACT</name>
<dbReference type="InterPro" id="IPR036291">
    <property type="entry name" value="NAD(P)-bd_dom_sf"/>
</dbReference>
<dbReference type="AlphaFoldDB" id="A0A2H0NI80"/>
<feature type="non-terminal residue" evidence="1">
    <location>
        <position position="1"/>
    </location>
</feature>
<protein>
    <recommendedName>
        <fullName evidence="3">Gfo/Idh/MocA-like oxidoreductase N-terminal domain-containing protein</fullName>
    </recommendedName>
</protein>
<comment type="caution">
    <text evidence="1">The sequence shown here is derived from an EMBL/GenBank/DDBJ whole genome shotgun (WGS) entry which is preliminary data.</text>
</comment>
<evidence type="ECO:0000313" key="1">
    <source>
        <dbReference type="EMBL" id="PIR08582.1"/>
    </source>
</evidence>
<dbReference type="EMBL" id="PCWS01000052">
    <property type="protein sequence ID" value="PIR08582.1"/>
    <property type="molecule type" value="Genomic_DNA"/>
</dbReference>
<organism evidence="1 2">
    <name type="scientific">Candidatus Gottesmanbacteria bacterium CG11_big_fil_rev_8_21_14_0_20_37_11</name>
    <dbReference type="NCBI Taxonomy" id="1974575"/>
    <lineage>
        <taxon>Bacteria</taxon>
        <taxon>Candidatus Gottesmaniibacteriota</taxon>
    </lineage>
</organism>
<sequence>IVALIKSVIIILMKYSRAKSINLIVAGGSGLWTEKNHYSAILSLKEAGLNVKVVTICDPINPNRTEKQEKRDNLKRILKIDNPLWINPAGKNFDKLTMELNQLKETYGINALIVSIDPIHHYFYCKWALCNKINLLCDKPLVTAQDSSFNPNQAQLIEKWYEELNNLYTLNKKENPFYIFCSPLRRRALTPFIMIANELNRIYLRTSEGIRYMNVIVNGGIHKYPSEYLKSGAHSHLDGIGTLSHSSYHYIDVIAWYLKMARGNIDKIEISLPYILRVGEYLKTNNYKKLRELIESESKKFDDNILIPQEVLNSELDFSFYLKLKDKEDNQVGLITFIVNYSTYTPRLVRYNPEVTEYAHHKLGGRMSSVYFDIHQGALQQWQLIKNDEAAFDHNIEIKQYLHPKLGKKIKKMSFSNSYESETHTPKDLFKSFIKICMKQKIPKKHLSMLSLVDDQKLTNRLYSMMYEKIAEEFYNKTYPHKQIKLHNIIKLDNFL</sequence>
<dbReference type="Proteomes" id="UP000230707">
    <property type="component" value="Unassembled WGS sequence"/>
</dbReference>
<accession>A0A2H0NI80</accession>
<dbReference type="Gene3D" id="3.40.50.720">
    <property type="entry name" value="NAD(P)-binding Rossmann-like Domain"/>
    <property type="match status" value="1"/>
</dbReference>